<keyword evidence="1" id="KW-0732">Signal</keyword>
<dbReference type="PaxDb" id="3708-A0A078GW55"/>
<name>A0A078GW55_BRANA</name>
<keyword evidence="3" id="KW-1185">Reference proteome</keyword>
<organism evidence="2 3">
    <name type="scientific">Brassica napus</name>
    <name type="common">Rape</name>
    <dbReference type="NCBI Taxonomy" id="3708"/>
    <lineage>
        <taxon>Eukaryota</taxon>
        <taxon>Viridiplantae</taxon>
        <taxon>Streptophyta</taxon>
        <taxon>Embryophyta</taxon>
        <taxon>Tracheophyta</taxon>
        <taxon>Spermatophyta</taxon>
        <taxon>Magnoliopsida</taxon>
        <taxon>eudicotyledons</taxon>
        <taxon>Gunneridae</taxon>
        <taxon>Pentapetalae</taxon>
        <taxon>rosids</taxon>
        <taxon>malvids</taxon>
        <taxon>Brassicales</taxon>
        <taxon>Brassicaceae</taxon>
        <taxon>Brassiceae</taxon>
        <taxon>Brassica</taxon>
    </lineage>
</organism>
<sequence>MRELTISRAVIGHLSIGTRLCNLLFCVLGSLLALSLAKGELPCNCFRLNTICKPVPLNSISTWSRTHIDGCTEWLASPATQLRLPITF</sequence>
<dbReference type="Proteomes" id="UP000028999">
    <property type="component" value="Unassembled WGS sequence"/>
</dbReference>
<protein>
    <submittedName>
        <fullName evidence="2">BnaA02g33220D protein</fullName>
    </submittedName>
</protein>
<evidence type="ECO:0000313" key="3">
    <source>
        <dbReference type="Proteomes" id="UP000028999"/>
    </source>
</evidence>
<dbReference type="AlphaFoldDB" id="A0A078GW55"/>
<feature type="signal peptide" evidence="1">
    <location>
        <begin position="1"/>
        <end position="39"/>
    </location>
</feature>
<dbReference type="SMR" id="A0A078GW55"/>
<evidence type="ECO:0000313" key="2">
    <source>
        <dbReference type="EMBL" id="CDY30700.1"/>
    </source>
</evidence>
<feature type="chain" id="PRO_5044539775" evidence="1">
    <location>
        <begin position="40"/>
        <end position="88"/>
    </location>
</feature>
<dbReference type="Gramene" id="CDY30700">
    <property type="protein sequence ID" value="CDY30700"/>
    <property type="gene ID" value="GSBRNA2T00046035001"/>
</dbReference>
<dbReference type="EMBL" id="LK032258">
    <property type="protein sequence ID" value="CDY30700.1"/>
    <property type="molecule type" value="Genomic_DNA"/>
</dbReference>
<accession>A0A078GW55</accession>
<gene>
    <name evidence="2" type="primary">BnaA02g33220D</name>
    <name evidence="2" type="ORF">GSBRNA2T00046035001</name>
</gene>
<evidence type="ECO:0000256" key="1">
    <source>
        <dbReference type="SAM" id="SignalP"/>
    </source>
</evidence>
<proteinExistence type="predicted"/>
<reference evidence="2 3" key="1">
    <citation type="journal article" date="2014" name="Science">
        <title>Plant genetics. Early allopolyploid evolution in the post-Neolithic Brassica napus oilseed genome.</title>
        <authorList>
            <person name="Chalhoub B."/>
            <person name="Denoeud F."/>
            <person name="Liu S."/>
            <person name="Parkin I.A."/>
            <person name="Tang H."/>
            <person name="Wang X."/>
            <person name="Chiquet J."/>
            <person name="Belcram H."/>
            <person name="Tong C."/>
            <person name="Samans B."/>
            <person name="Correa M."/>
            <person name="Da Silva C."/>
            <person name="Just J."/>
            <person name="Falentin C."/>
            <person name="Koh C.S."/>
            <person name="Le Clainche I."/>
            <person name="Bernard M."/>
            <person name="Bento P."/>
            <person name="Noel B."/>
            <person name="Labadie K."/>
            <person name="Alberti A."/>
            <person name="Charles M."/>
            <person name="Arnaud D."/>
            <person name="Guo H."/>
            <person name="Daviaud C."/>
            <person name="Alamery S."/>
            <person name="Jabbari K."/>
            <person name="Zhao M."/>
            <person name="Edger P.P."/>
            <person name="Chelaifa H."/>
            <person name="Tack D."/>
            <person name="Lassalle G."/>
            <person name="Mestiri I."/>
            <person name="Schnel N."/>
            <person name="Le Paslier M.C."/>
            <person name="Fan G."/>
            <person name="Renault V."/>
            <person name="Bayer P.E."/>
            <person name="Golicz A.A."/>
            <person name="Manoli S."/>
            <person name="Lee T.H."/>
            <person name="Thi V.H."/>
            <person name="Chalabi S."/>
            <person name="Hu Q."/>
            <person name="Fan C."/>
            <person name="Tollenaere R."/>
            <person name="Lu Y."/>
            <person name="Battail C."/>
            <person name="Shen J."/>
            <person name="Sidebottom C.H."/>
            <person name="Wang X."/>
            <person name="Canaguier A."/>
            <person name="Chauveau A."/>
            <person name="Berard A."/>
            <person name="Deniot G."/>
            <person name="Guan M."/>
            <person name="Liu Z."/>
            <person name="Sun F."/>
            <person name="Lim Y.P."/>
            <person name="Lyons E."/>
            <person name="Town C.D."/>
            <person name="Bancroft I."/>
            <person name="Wang X."/>
            <person name="Meng J."/>
            <person name="Ma J."/>
            <person name="Pires J.C."/>
            <person name="King G.J."/>
            <person name="Brunel D."/>
            <person name="Delourme R."/>
            <person name="Renard M."/>
            <person name="Aury J.M."/>
            <person name="Adams K.L."/>
            <person name="Batley J."/>
            <person name="Snowdon R.J."/>
            <person name="Tost J."/>
            <person name="Edwards D."/>
            <person name="Zhou Y."/>
            <person name="Hua W."/>
            <person name="Sharpe A.G."/>
            <person name="Paterson A.H."/>
            <person name="Guan C."/>
            <person name="Wincker P."/>
        </authorList>
    </citation>
    <scope>NUCLEOTIDE SEQUENCE [LARGE SCALE GENOMIC DNA]</scope>
    <source>
        <strain evidence="3">cv. Darmor-bzh</strain>
    </source>
</reference>